<evidence type="ECO:0000313" key="5">
    <source>
        <dbReference type="Proteomes" id="UP000574390"/>
    </source>
</evidence>
<feature type="signal peptide" evidence="1">
    <location>
        <begin position="1"/>
        <end position="20"/>
    </location>
</feature>
<keyword evidence="1" id="KW-0732">Signal</keyword>
<evidence type="ECO:0000256" key="1">
    <source>
        <dbReference type="SAM" id="SignalP"/>
    </source>
</evidence>
<comment type="caution">
    <text evidence="2">The sequence shown here is derived from an EMBL/GenBank/DDBJ whole genome shotgun (WGS) entry which is preliminary data.</text>
</comment>
<gene>
    <name evidence="2" type="ORF">FOZ60_014118</name>
    <name evidence="3" type="ORF">FOZ62_027802</name>
</gene>
<accession>A0A7J6N8E9</accession>
<evidence type="ECO:0000313" key="3">
    <source>
        <dbReference type="EMBL" id="KAF4738657.1"/>
    </source>
</evidence>
<dbReference type="Proteomes" id="UP000574390">
    <property type="component" value="Unassembled WGS sequence"/>
</dbReference>
<proteinExistence type="predicted"/>
<evidence type="ECO:0000313" key="4">
    <source>
        <dbReference type="Proteomes" id="UP000541610"/>
    </source>
</evidence>
<dbReference type="AlphaFoldDB" id="A0A7J6N8E9"/>
<organism evidence="2 4">
    <name type="scientific">Perkinsus olseni</name>
    <name type="common">Perkinsus atlanticus</name>
    <dbReference type="NCBI Taxonomy" id="32597"/>
    <lineage>
        <taxon>Eukaryota</taxon>
        <taxon>Sar</taxon>
        <taxon>Alveolata</taxon>
        <taxon>Perkinsozoa</taxon>
        <taxon>Perkinsea</taxon>
        <taxon>Perkinsida</taxon>
        <taxon>Perkinsidae</taxon>
        <taxon>Perkinsus</taxon>
    </lineage>
</organism>
<feature type="chain" id="PRO_5036400621" evidence="1">
    <location>
        <begin position="21"/>
        <end position="181"/>
    </location>
</feature>
<dbReference type="EMBL" id="JABANM010010863">
    <property type="protein sequence ID" value="KAF4738657.1"/>
    <property type="molecule type" value="Genomic_DNA"/>
</dbReference>
<evidence type="ECO:0000313" key="2">
    <source>
        <dbReference type="EMBL" id="KAF4680076.1"/>
    </source>
</evidence>
<protein>
    <submittedName>
        <fullName evidence="2">Uncharacterized protein</fullName>
    </submittedName>
</protein>
<name>A0A7J6N8E9_PEROL</name>
<reference evidence="4 5" key="1">
    <citation type="submission" date="2020-04" db="EMBL/GenBank/DDBJ databases">
        <title>Perkinsus olseni comparative genomics.</title>
        <authorList>
            <person name="Bogema D.R."/>
        </authorList>
    </citation>
    <scope>NUCLEOTIDE SEQUENCE [LARGE SCALE GENOMIC DNA]</scope>
    <source>
        <strain evidence="2">00978-12</strain>
        <strain evidence="3">ATCC PRA-205</strain>
    </source>
</reference>
<dbReference type="EMBL" id="JABANP010000651">
    <property type="protein sequence ID" value="KAF4680076.1"/>
    <property type="molecule type" value="Genomic_DNA"/>
</dbReference>
<sequence length="181" mass="20651">MLKLISTFLVAAQVLEISVAEQIIGNFMHWGEHFRLTFDVDKDGMVEFTSEVPGPYYPYHGMPFPLVGGPTTYTLDDEAVFEGELFHGVTFWYHGIRALLPEADIKPGDLRTLTYVNFRNISTTFQGQELQLSRNTPNLAPGVFHYEDPRDGRFEITVNFQYEINHNTFSWIIGSPTEPIS</sequence>
<dbReference type="Proteomes" id="UP000541610">
    <property type="component" value="Unassembled WGS sequence"/>
</dbReference>